<organism evidence="1 2">
    <name type="scientific">Achromobacter pulmonis</name>
    <dbReference type="NCBI Taxonomy" id="1389932"/>
    <lineage>
        <taxon>Bacteria</taxon>
        <taxon>Pseudomonadati</taxon>
        <taxon>Pseudomonadota</taxon>
        <taxon>Betaproteobacteria</taxon>
        <taxon>Burkholderiales</taxon>
        <taxon>Alcaligenaceae</taxon>
        <taxon>Achromobacter</taxon>
    </lineage>
</organism>
<dbReference type="EMBL" id="POQS01000006">
    <property type="protein sequence ID" value="PND31544.1"/>
    <property type="molecule type" value="Genomic_DNA"/>
</dbReference>
<reference evidence="1 2" key="1">
    <citation type="submission" date="2018-01" db="EMBL/GenBank/DDBJ databases">
        <title>The draft genome of an aniline degradation strain ANB-1.</title>
        <authorList>
            <person name="Zhang L."/>
            <person name="Jiang J."/>
        </authorList>
    </citation>
    <scope>NUCLEOTIDE SEQUENCE [LARGE SCALE GENOMIC DNA]</scope>
    <source>
        <strain evidence="1 2">ANB-1</strain>
    </source>
</reference>
<gene>
    <name evidence="1" type="ORF">C1I89_22145</name>
</gene>
<dbReference type="Proteomes" id="UP000235994">
    <property type="component" value="Unassembled WGS sequence"/>
</dbReference>
<accession>A0A2N8KDL2</accession>
<sequence>MAIAPLQVWDDQGRMLINFSTRIARQLGAVWTGTSDGSIYVPELAGPDGWIAVQALGDYGSGNAPMIARSGGTISWRFVPGQPNGRVNAKILYGVR</sequence>
<evidence type="ECO:0000313" key="2">
    <source>
        <dbReference type="Proteomes" id="UP000235994"/>
    </source>
</evidence>
<proteinExistence type="predicted"/>
<dbReference type="AlphaFoldDB" id="A0A2N8KDL2"/>
<protein>
    <submittedName>
        <fullName evidence="1">Uncharacterized protein</fullName>
    </submittedName>
</protein>
<evidence type="ECO:0000313" key="1">
    <source>
        <dbReference type="EMBL" id="PND31544.1"/>
    </source>
</evidence>
<comment type="caution">
    <text evidence="1">The sequence shown here is derived from an EMBL/GenBank/DDBJ whole genome shotgun (WGS) entry which is preliminary data.</text>
</comment>
<name>A0A2N8KDL2_9BURK</name>
<dbReference type="RefSeq" id="WP_102774638.1">
    <property type="nucleotide sequence ID" value="NZ_POQS01000006.1"/>
</dbReference>
<keyword evidence="2" id="KW-1185">Reference proteome</keyword>